<gene>
    <name evidence="2" type="ORF">WMO66_05985</name>
</gene>
<keyword evidence="1" id="KW-0472">Membrane</keyword>
<evidence type="ECO:0000256" key="1">
    <source>
        <dbReference type="SAM" id="Phobius"/>
    </source>
</evidence>
<dbReference type="RefSeq" id="WP_349135478.1">
    <property type="nucleotide sequence ID" value="NZ_JBBMFF010000187.1"/>
</dbReference>
<accession>A0ABV1G690</accession>
<name>A0ABV1G690_9FIRM</name>
<organism evidence="2 3">
    <name type="scientific">Faecousia intestinalis</name>
    <dbReference type="NCBI Taxonomy" id="3133167"/>
    <lineage>
        <taxon>Bacteria</taxon>
        <taxon>Bacillati</taxon>
        <taxon>Bacillota</taxon>
        <taxon>Clostridia</taxon>
        <taxon>Eubacteriales</taxon>
        <taxon>Oscillospiraceae</taxon>
        <taxon>Faecousia</taxon>
    </lineage>
</organism>
<proteinExistence type="predicted"/>
<dbReference type="EMBL" id="JBBMFF010000187">
    <property type="protein sequence ID" value="MEQ2510798.1"/>
    <property type="molecule type" value="Genomic_DNA"/>
</dbReference>
<dbReference type="Proteomes" id="UP001491552">
    <property type="component" value="Unassembled WGS sequence"/>
</dbReference>
<sequence>MKTSENRKHAAAIAAACIALAALVVLGTVIISYWNTPIAKTESRTMQAMLLQEDGSAEPCTVLISGISYHYLFRNHADSFEATEPGGVFVNGSRIMDSLILPSDIDSDWMFWQDDMLWCDAAGEQFIALLHRGAEGGFAETGTPVLVIAPAETKQEAQALLQSLRETRADDAETQRLIEPFLK</sequence>
<keyword evidence="1" id="KW-1133">Transmembrane helix</keyword>
<protein>
    <submittedName>
        <fullName evidence="2">Uncharacterized protein</fullName>
    </submittedName>
</protein>
<comment type="caution">
    <text evidence="2">The sequence shown here is derived from an EMBL/GenBank/DDBJ whole genome shotgun (WGS) entry which is preliminary data.</text>
</comment>
<reference evidence="2 3" key="1">
    <citation type="submission" date="2024-03" db="EMBL/GenBank/DDBJ databases">
        <title>Human intestinal bacterial collection.</title>
        <authorList>
            <person name="Pauvert C."/>
            <person name="Hitch T.C.A."/>
            <person name="Clavel T."/>
        </authorList>
    </citation>
    <scope>NUCLEOTIDE SEQUENCE [LARGE SCALE GENOMIC DNA]</scope>
    <source>
        <strain evidence="2 3">CLA-AA-H192</strain>
    </source>
</reference>
<feature type="transmembrane region" description="Helical" evidence="1">
    <location>
        <begin position="12"/>
        <end position="34"/>
    </location>
</feature>
<evidence type="ECO:0000313" key="3">
    <source>
        <dbReference type="Proteomes" id="UP001491552"/>
    </source>
</evidence>
<evidence type="ECO:0000313" key="2">
    <source>
        <dbReference type="EMBL" id="MEQ2510798.1"/>
    </source>
</evidence>
<keyword evidence="1" id="KW-0812">Transmembrane</keyword>
<keyword evidence="3" id="KW-1185">Reference proteome</keyword>